<dbReference type="GO" id="GO:0005789">
    <property type="term" value="C:endoplasmic reticulum membrane"/>
    <property type="evidence" value="ECO:0007669"/>
    <property type="project" value="UniProtKB-SubCell"/>
</dbReference>
<proteinExistence type="inferred from homology"/>
<dbReference type="GO" id="GO:0006869">
    <property type="term" value="P:lipid transport"/>
    <property type="evidence" value="ECO:0007669"/>
    <property type="project" value="UniProtKB-KW"/>
</dbReference>
<dbReference type="eggNOG" id="KOG2993">
    <property type="taxonomic scope" value="Eukaryota"/>
</dbReference>
<dbReference type="AlphaFoldDB" id="A0A0L0T3D7"/>
<dbReference type="PANTHER" id="PTHR13190">
    <property type="entry name" value="AUTOPHAGY-RELATED 2, ISOFORM A"/>
    <property type="match status" value="1"/>
</dbReference>
<dbReference type="GO" id="GO:0034727">
    <property type="term" value="P:piecemeal microautophagy of the nucleus"/>
    <property type="evidence" value="ECO:0007669"/>
    <property type="project" value="TreeGrafter"/>
</dbReference>
<keyword evidence="7" id="KW-0072">Autophagy</keyword>
<keyword evidence="14" id="KW-1185">Reference proteome</keyword>
<dbReference type="EMBL" id="GG745360">
    <property type="protein sequence ID" value="KNE69195.1"/>
    <property type="molecule type" value="Genomic_DNA"/>
</dbReference>
<dbReference type="PANTHER" id="PTHR13190:SF1">
    <property type="entry name" value="AUTOPHAGY-RELATED 2, ISOFORM A"/>
    <property type="match status" value="1"/>
</dbReference>
<accession>A0A0L0T3D7</accession>
<evidence type="ECO:0000256" key="10">
    <source>
        <dbReference type="ARBA" id="ARBA00024479"/>
    </source>
</evidence>
<protein>
    <recommendedName>
        <fullName evidence="4">Autophagy-related protein 2</fullName>
    </recommendedName>
</protein>
<gene>
    <name evidence="13" type="ORF">AMAG_13587</name>
</gene>
<dbReference type="GO" id="GO:0032266">
    <property type="term" value="F:phosphatidylinositol-3-phosphate binding"/>
    <property type="evidence" value="ECO:0007669"/>
    <property type="project" value="TreeGrafter"/>
</dbReference>
<evidence type="ECO:0000313" key="14">
    <source>
        <dbReference type="Proteomes" id="UP000054350"/>
    </source>
</evidence>
<evidence type="ECO:0000313" key="13">
    <source>
        <dbReference type="EMBL" id="KNE69195.1"/>
    </source>
</evidence>
<dbReference type="OrthoDB" id="18982at2759"/>
<dbReference type="GO" id="GO:0061723">
    <property type="term" value="P:glycophagy"/>
    <property type="evidence" value="ECO:0007669"/>
    <property type="project" value="TreeGrafter"/>
</dbReference>
<keyword evidence="9" id="KW-0472">Membrane</keyword>
<evidence type="ECO:0000256" key="9">
    <source>
        <dbReference type="ARBA" id="ARBA00023136"/>
    </source>
</evidence>
<keyword evidence="6" id="KW-0256">Endoplasmic reticulum</keyword>
<evidence type="ECO:0000256" key="8">
    <source>
        <dbReference type="ARBA" id="ARBA00023055"/>
    </source>
</evidence>
<evidence type="ECO:0000256" key="2">
    <source>
        <dbReference type="ARBA" id="ARBA00004623"/>
    </source>
</evidence>
<evidence type="ECO:0000256" key="6">
    <source>
        <dbReference type="ARBA" id="ARBA00022824"/>
    </source>
</evidence>
<feature type="compositionally biased region" description="Low complexity" evidence="12">
    <location>
        <begin position="350"/>
        <end position="361"/>
    </location>
</feature>
<evidence type="ECO:0000256" key="11">
    <source>
        <dbReference type="ARBA" id="ARBA00024615"/>
    </source>
</evidence>
<feature type="region of interest" description="Disordered" evidence="12">
    <location>
        <begin position="524"/>
        <end position="553"/>
    </location>
</feature>
<evidence type="ECO:0000256" key="4">
    <source>
        <dbReference type="ARBA" id="ARBA00018070"/>
    </source>
</evidence>
<feature type="region of interest" description="Disordered" evidence="12">
    <location>
        <begin position="918"/>
        <end position="937"/>
    </location>
</feature>
<dbReference type="STRING" id="578462.A0A0L0T3D7"/>
<dbReference type="InterPro" id="IPR026849">
    <property type="entry name" value="ATG2"/>
</dbReference>
<dbReference type="GO" id="GO:0043495">
    <property type="term" value="F:protein-membrane adaptor activity"/>
    <property type="evidence" value="ECO:0007669"/>
    <property type="project" value="TreeGrafter"/>
</dbReference>
<dbReference type="GO" id="GO:0061908">
    <property type="term" value="C:phagophore"/>
    <property type="evidence" value="ECO:0007669"/>
    <property type="project" value="TreeGrafter"/>
</dbReference>
<comment type="subcellular location">
    <subcellularLocation>
        <location evidence="1">Endoplasmic reticulum membrane</location>
        <topology evidence="1">Peripheral membrane protein</topology>
    </subcellularLocation>
    <subcellularLocation>
        <location evidence="2">Preautophagosomal structure membrane</location>
        <topology evidence="2">Peripheral membrane protein</topology>
    </subcellularLocation>
</comment>
<reference evidence="14" key="2">
    <citation type="submission" date="2009-11" db="EMBL/GenBank/DDBJ databases">
        <title>The Genome Sequence of Allomyces macrogynus strain ATCC 38327.</title>
        <authorList>
            <consortium name="The Broad Institute Genome Sequencing Platform"/>
            <person name="Russ C."/>
            <person name="Cuomo C."/>
            <person name="Shea T."/>
            <person name="Young S.K."/>
            <person name="Zeng Q."/>
            <person name="Koehrsen M."/>
            <person name="Haas B."/>
            <person name="Borodovsky M."/>
            <person name="Guigo R."/>
            <person name="Alvarado L."/>
            <person name="Berlin A."/>
            <person name="Borenstein D."/>
            <person name="Chen Z."/>
            <person name="Engels R."/>
            <person name="Freedman E."/>
            <person name="Gellesch M."/>
            <person name="Goldberg J."/>
            <person name="Griggs A."/>
            <person name="Gujja S."/>
            <person name="Heiman D."/>
            <person name="Hepburn T."/>
            <person name="Howarth C."/>
            <person name="Jen D."/>
            <person name="Larson L."/>
            <person name="Lewis B."/>
            <person name="Mehta T."/>
            <person name="Park D."/>
            <person name="Pearson M."/>
            <person name="Roberts A."/>
            <person name="Saif S."/>
            <person name="Shenoy N."/>
            <person name="Sisk P."/>
            <person name="Stolte C."/>
            <person name="Sykes S."/>
            <person name="Walk T."/>
            <person name="White J."/>
            <person name="Yandava C."/>
            <person name="Burger G."/>
            <person name="Gray M.W."/>
            <person name="Holland P.W.H."/>
            <person name="King N."/>
            <person name="Lang F.B.F."/>
            <person name="Roger A.J."/>
            <person name="Ruiz-Trillo I."/>
            <person name="Lander E."/>
            <person name="Nusbaum C."/>
        </authorList>
    </citation>
    <scope>NUCLEOTIDE SEQUENCE [LARGE SCALE GENOMIC DNA]</scope>
    <source>
        <strain evidence="14">ATCC 38327</strain>
    </source>
</reference>
<comment type="catalytic activity">
    <reaction evidence="10">
        <text>a 1,2-diacyl-sn-glycero-3-phospho-L-serine(in) = a 1,2-diacyl-sn-glycero-3-phospho-L-serine(out)</text>
        <dbReference type="Rhea" id="RHEA:38663"/>
        <dbReference type="ChEBI" id="CHEBI:57262"/>
    </reaction>
</comment>
<comment type="similarity">
    <text evidence="3">Belongs to the ATG2 family.</text>
</comment>
<evidence type="ECO:0000256" key="5">
    <source>
        <dbReference type="ARBA" id="ARBA00022448"/>
    </source>
</evidence>
<dbReference type="GO" id="GO:0000422">
    <property type="term" value="P:autophagy of mitochondrion"/>
    <property type="evidence" value="ECO:0007669"/>
    <property type="project" value="TreeGrafter"/>
</dbReference>
<keyword evidence="5" id="KW-0813">Transport</keyword>
<evidence type="ECO:0000256" key="7">
    <source>
        <dbReference type="ARBA" id="ARBA00023006"/>
    </source>
</evidence>
<feature type="compositionally biased region" description="Pro residues" evidence="12">
    <location>
        <begin position="529"/>
        <end position="541"/>
    </location>
</feature>
<dbReference type="VEuPathDB" id="FungiDB:AMAG_13587"/>
<evidence type="ECO:0000256" key="12">
    <source>
        <dbReference type="SAM" id="MobiDB-lite"/>
    </source>
</evidence>
<dbReference type="GO" id="GO:0000045">
    <property type="term" value="P:autophagosome assembly"/>
    <property type="evidence" value="ECO:0007669"/>
    <property type="project" value="TreeGrafter"/>
</dbReference>
<sequence length="993" mass="106725">MWSTFSAFGLPAALQKRLVKFLLKRMLGKFLQHDLNLAQVDVSMGTTGTLILRDLHLNVDAVNALIEDEPFMAVAGSIATVRIVVPWMDLGGSSCEMEFDGVELCLAPKAVPGSASSTPAASYLEEMANSVYLANEFLRRQDEESDDDDIASVAGAKRDATQPAFTVVNAPASDPDPASGRLEGIQLLAQVIDKILANLRVTVRNLVVQVDIAPSLPVLQLLVPELTMAEGPPSFFAPSKTVTVPAFSVQMRAPFDPATPRPLSPGETLPLMWCPHPLTAELSLGGRGIAMHVTMDELVAVMWPSDLANLMQMAEVLQQSARRPGGSKGFPMRSPPVGVSWDVDSDSDDAAPATSSSRRFAPAPAAPVFDDEFLTDDDDDEDHFHSVQQNTVFYSAMHESVLLPPRIAESGVTATIGRLTCIVALADPTPACPRALASLDENGAPHVRILLNHITLKPTMDVEVKDITVFEFQRGKPPNSVVTVPNAQYVAADQCLKIPHVAITADPGLADRLQPLLAALNAATAATPPGIPPPRTPPNRTPPRRQTIAPAPPPPPRIGFAIEVEEVGVTLQVTPSLALAVTVEGLSISPALAGQIRGFSVRLDGLTLVSSTKPSSFQVGSRIPLRGLPPHLSRAGAGKRCLVWRAGPIECTLTQHDLVRLTAAAADTAAARETAAAATTAAPRPEKTSGSTFLVAVQVDGVTMRLPELDFTFKAGKVRLTLVDGEYHVNVRDLVARHGSRVLVHRNRSSRDSVIVASSRGPVHHVVVSALHVDVSPECAKFGQEMGKFMAQLGSTERPPLDIMVHLSFRNVVFALPTDSLGFPARFTIESADGQWQPDRIIATLHYATFLLDNEQVATCESLELLFTEATPTEPLRIWIHHPSIELTLYPHTIPRLMDLAAWLQESLVPVLAPRRPAASPISDTSSPPSSSMTTSPVAARGLLDSLDDDAFSNKFKPVNYDLSNLSISVVRGTFSCFSERELEQNGIARTRT</sequence>
<evidence type="ECO:0000256" key="3">
    <source>
        <dbReference type="ARBA" id="ARBA00009714"/>
    </source>
</evidence>
<name>A0A0L0T3D7_ALLM3</name>
<feature type="region of interest" description="Disordered" evidence="12">
    <location>
        <begin position="322"/>
        <end position="361"/>
    </location>
</feature>
<keyword evidence="8" id="KW-0445">Lipid transport</keyword>
<dbReference type="Pfam" id="PF13329">
    <property type="entry name" value="ATG2_CAD"/>
    <property type="match status" value="1"/>
</dbReference>
<comment type="catalytic activity">
    <reaction evidence="11">
        <text>a 1,2-diacyl-sn-glycero-3-phosphoethanolamine(in) = a 1,2-diacyl-sn-glycero-3-phosphoethanolamine(out)</text>
        <dbReference type="Rhea" id="RHEA:38895"/>
        <dbReference type="ChEBI" id="CHEBI:64612"/>
    </reaction>
</comment>
<dbReference type="GO" id="GO:0061709">
    <property type="term" value="P:reticulophagy"/>
    <property type="evidence" value="ECO:0007669"/>
    <property type="project" value="TreeGrafter"/>
</dbReference>
<dbReference type="GO" id="GO:0034045">
    <property type="term" value="C:phagophore assembly site membrane"/>
    <property type="evidence" value="ECO:0007669"/>
    <property type="project" value="UniProtKB-SubCell"/>
</dbReference>
<evidence type="ECO:0000256" key="1">
    <source>
        <dbReference type="ARBA" id="ARBA00004406"/>
    </source>
</evidence>
<dbReference type="Proteomes" id="UP000054350">
    <property type="component" value="Unassembled WGS sequence"/>
</dbReference>
<reference evidence="13 14" key="1">
    <citation type="submission" date="2009-11" db="EMBL/GenBank/DDBJ databases">
        <title>Annotation of Allomyces macrogynus ATCC 38327.</title>
        <authorList>
            <consortium name="The Broad Institute Genome Sequencing Platform"/>
            <person name="Russ C."/>
            <person name="Cuomo C."/>
            <person name="Burger G."/>
            <person name="Gray M.W."/>
            <person name="Holland P.W.H."/>
            <person name="King N."/>
            <person name="Lang F.B.F."/>
            <person name="Roger A.J."/>
            <person name="Ruiz-Trillo I."/>
            <person name="Young S.K."/>
            <person name="Zeng Q."/>
            <person name="Gargeya S."/>
            <person name="Fitzgerald M."/>
            <person name="Haas B."/>
            <person name="Abouelleil A."/>
            <person name="Alvarado L."/>
            <person name="Arachchi H.M."/>
            <person name="Berlin A."/>
            <person name="Chapman S.B."/>
            <person name="Gearin G."/>
            <person name="Goldberg J."/>
            <person name="Griggs A."/>
            <person name="Gujja S."/>
            <person name="Hansen M."/>
            <person name="Heiman D."/>
            <person name="Howarth C."/>
            <person name="Larimer J."/>
            <person name="Lui A."/>
            <person name="MacDonald P.J.P."/>
            <person name="McCowen C."/>
            <person name="Montmayeur A."/>
            <person name="Murphy C."/>
            <person name="Neiman D."/>
            <person name="Pearson M."/>
            <person name="Priest M."/>
            <person name="Roberts A."/>
            <person name="Saif S."/>
            <person name="Shea T."/>
            <person name="Sisk P."/>
            <person name="Stolte C."/>
            <person name="Sykes S."/>
            <person name="Wortman J."/>
            <person name="Nusbaum C."/>
            <person name="Birren B."/>
        </authorList>
    </citation>
    <scope>NUCLEOTIDE SEQUENCE [LARGE SCALE GENOMIC DNA]</scope>
    <source>
        <strain evidence="13 14">ATCC 38327</strain>
    </source>
</reference>
<organism evidence="13 14">
    <name type="scientific">Allomyces macrogynus (strain ATCC 38327)</name>
    <name type="common">Allomyces javanicus var. macrogynus</name>
    <dbReference type="NCBI Taxonomy" id="578462"/>
    <lineage>
        <taxon>Eukaryota</taxon>
        <taxon>Fungi</taxon>
        <taxon>Fungi incertae sedis</taxon>
        <taxon>Blastocladiomycota</taxon>
        <taxon>Blastocladiomycetes</taxon>
        <taxon>Blastocladiales</taxon>
        <taxon>Blastocladiaceae</taxon>
        <taxon>Allomyces</taxon>
    </lineage>
</organism>